<dbReference type="GO" id="GO:0009055">
    <property type="term" value="F:electron transfer activity"/>
    <property type="evidence" value="ECO:0007669"/>
    <property type="project" value="TreeGrafter"/>
</dbReference>
<dbReference type="InterPro" id="IPR015939">
    <property type="entry name" value="Fum_Rdtase/Succ_DH_flav-like_C"/>
</dbReference>
<dbReference type="EMBL" id="DRXG01000008">
    <property type="protein sequence ID" value="HHN51811.1"/>
    <property type="molecule type" value="Genomic_DNA"/>
</dbReference>
<dbReference type="GO" id="GO:0005886">
    <property type="term" value="C:plasma membrane"/>
    <property type="evidence" value="ECO:0007669"/>
    <property type="project" value="TreeGrafter"/>
</dbReference>
<feature type="non-terminal residue" evidence="2">
    <location>
        <position position="1"/>
    </location>
</feature>
<evidence type="ECO:0000259" key="1">
    <source>
        <dbReference type="Pfam" id="PF02910"/>
    </source>
</evidence>
<comment type="caution">
    <text evidence="2">The sequence shown here is derived from an EMBL/GenBank/DDBJ whole genome shotgun (WGS) entry which is preliminary data.</text>
</comment>
<dbReference type="AlphaFoldDB" id="A0A7J3WB09"/>
<feature type="domain" description="Fumarate reductase/succinate dehydrogenase flavoprotein-like C-terminal" evidence="1">
    <location>
        <begin position="1"/>
        <end position="62"/>
    </location>
</feature>
<dbReference type="Pfam" id="PF02910">
    <property type="entry name" value="Succ_DH_flav_C"/>
    <property type="match status" value="1"/>
</dbReference>
<organism evidence="2">
    <name type="scientific">Caldiarchaeum subterraneum</name>
    <dbReference type="NCBI Taxonomy" id="311458"/>
    <lineage>
        <taxon>Archaea</taxon>
        <taxon>Nitrososphaerota</taxon>
        <taxon>Candidatus Caldarchaeales</taxon>
        <taxon>Candidatus Caldarchaeaceae</taxon>
        <taxon>Candidatus Caldarchaeum</taxon>
    </lineage>
</organism>
<dbReference type="FunFam" id="4.10.80.40:FF:000003">
    <property type="entry name" value="Fumarate reductase flavoprotein subunit"/>
    <property type="match status" value="1"/>
</dbReference>
<dbReference type="Gene3D" id="1.20.58.100">
    <property type="entry name" value="Fumarate reductase/succinate dehydrogenase flavoprotein-like, C-terminal domain"/>
    <property type="match status" value="1"/>
</dbReference>
<dbReference type="SUPFAM" id="SSF46977">
    <property type="entry name" value="Succinate dehydrogenase/fumarate reductase flavoprotein C-terminal domain"/>
    <property type="match status" value="1"/>
</dbReference>
<dbReference type="GO" id="GO:0050660">
    <property type="term" value="F:flavin adenine dinucleotide binding"/>
    <property type="evidence" value="ECO:0007669"/>
    <property type="project" value="TreeGrafter"/>
</dbReference>
<reference evidence="2" key="1">
    <citation type="journal article" date="2020" name="mSystems">
        <title>Genome- and Community-Level Interaction Insights into Carbon Utilization and Element Cycling Functions of Hydrothermarchaeota in Hydrothermal Sediment.</title>
        <authorList>
            <person name="Zhou Z."/>
            <person name="Liu Y."/>
            <person name="Xu W."/>
            <person name="Pan J."/>
            <person name="Luo Z.H."/>
            <person name="Li M."/>
        </authorList>
    </citation>
    <scope>NUCLEOTIDE SEQUENCE [LARGE SCALE GENOMIC DNA]</scope>
    <source>
        <strain evidence="2">SpSt-1073</strain>
    </source>
</reference>
<dbReference type="GO" id="GO:0009061">
    <property type="term" value="P:anaerobic respiration"/>
    <property type="evidence" value="ECO:0007669"/>
    <property type="project" value="TreeGrafter"/>
</dbReference>
<dbReference type="InterPro" id="IPR030664">
    <property type="entry name" value="SdhA/FrdA/AprA"/>
</dbReference>
<dbReference type="Gene3D" id="4.10.80.40">
    <property type="entry name" value="succinate dehydrogenase protein domain"/>
    <property type="match status" value="1"/>
</dbReference>
<sequence>EVILISALNRKESRGAHARLDYPKRDDVNFLKHTLAYYTEDGPRIEYISPVITEYAPTERRY</sequence>
<dbReference type="PANTHER" id="PTHR11632:SF51">
    <property type="entry name" value="SUCCINATE DEHYDROGENASE [UBIQUINONE] FLAVOPROTEIN SUBUNIT, MITOCHONDRIAL"/>
    <property type="match status" value="1"/>
</dbReference>
<proteinExistence type="predicted"/>
<gene>
    <name evidence="2" type="ORF">ENM30_00700</name>
</gene>
<accession>A0A7J3WB09</accession>
<dbReference type="GO" id="GO:0000104">
    <property type="term" value="F:succinate dehydrogenase activity"/>
    <property type="evidence" value="ECO:0007669"/>
    <property type="project" value="TreeGrafter"/>
</dbReference>
<dbReference type="PANTHER" id="PTHR11632">
    <property type="entry name" value="SUCCINATE DEHYDROGENASE 2 FLAVOPROTEIN SUBUNIT"/>
    <property type="match status" value="1"/>
</dbReference>
<dbReference type="InterPro" id="IPR037099">
    <property type="entry name" value="Fum_R/Succ_DH_flav-like_C_sf"/>
</dbReference>
<protein>
    <recommendedName>
        <fullName evidence="1">Fumarate reductase/succinate dehydrogenase flavoprotein-like C-terminal domain-containing protein</fullName>
    </recommendedName>
</protein>
<name>A0A7J3WB09_CALS0</name>
<evidence type="ECO:0000313" key="2">
    <source>
        <dbReference type="EMBL" id="HHN51811.1"/>
    </source>
</evidence>